<accession>A0ABY6E9V2</accession>
<dbReference type="Pfam" id="PF13333">
    <property type="entry name" value="rve_2"/>
    <property type="match status" value="1"/>
</dbReference>
<dbReference type="Proteomes" id="UP001061298">
    <property type="component" value="Chromosome"/>
</dbReference>
<protein>
    <submittedName>
        <fullName evidence="2">IS3 family transposase</fullName>
    </submittedName>
</protein>
<dbReference type="InterPro" id="IPR001584">
    <property type="entry name" value="Integrase_cat-core"/>
</dbReference>
<sequence length="82" mass="9524">MGLRQSMGRTGSCFDAAAESFFALKEEIGTRRWPDRASARAEIFAFIETFYNRKRLRRHPVWGYLTPLETRQRDEQGRALAA</sequence>
<evidence type="ECO:0000259" key="1">
    <source>
        <dbReference type="Pfam" id="PF13333"/>
    </source>
</evidence>
<proteinExistence type="predicted"/>
<dbReference type="RefSeq" id="WP_263233570.1">
    <property type="nucleotide sequence ID" value="NZ_CP106793.1"/>
</dbReference>
<dbReference type="PANTHER" id="PTHR46889:SF4">
    <property type="entry name" value="TRANSPOSASE INSO FOR INSERTION SEQUENCE ELEMENT IS911B-RELATED"/>
    <property type="match status" value="1"/>
</dbReference>
<dbReference type="PANTHER" id="PTHR46889">
    <property type="entry name" value="TRANSPOSASE INSF FOR INSERTION SEQUENCE IS3B-RELATED"/>
    <property type="match status" value="1"/>
</dbReference>
<feature type="domain" description="Integrase catalytic" evidence="1">
    <location>
        <begin position="19"/>
        <end position="72"/>
    </location>
</feature>
<reference evidence="2" key="1">
    <citation type="submission" date="2022-10" db="EMBL/GenBank/DDBJ databases">
        <authorList>
            <person name="Mo P."/>
        </authorList>
    </citation>
    <scope>NUCLEOTIDE SEQUENCE</scope>
    <source>
        <strain evidence="2">HUAS 13-4</strain>
    </source>
</reference>
<keyword evidence="3" id="KW-1185">Reference proteome</keyword>
<dbReference type="InterPro" id="IPR050900">
    <property type="entry name" value="Transposase_IS3/IS150/IS904"/>
</dbReference>
<organism evidence="2 3">
    <name type="scientific">Streptomyces cynarae</name>
    <dbReference type="NCBI Taxonomy" id="2981134"/>
    <lineage>
        <taxon>Bacteria</taxon>
        <taxon>Bacillati</taxon>
        <taxon>Actinomycetota</taxon>
        <taxon>Actinomycetes</taxon>
        <taxon>Kitasatosporales</taxon>
        <taxon>Streptomycetaceae</taxon>
        <taxon>Streptomyces</taxon>
    </lineage>
</organism>
<name>A0ABY6E9V2_9ACTN</name>
<dbReference type="EMBL" id="CP106793">
    <property type="protein sequence ID" value="UXY23427.1"/>
    <property type="molecule type" value="Genomic_DNA"/>
</dbReference>
<gene>
    <name evidence="2" type="ORF">N8I84_35585</name>
</gene>
<evidence type="ECO:0000313" key="3">
    <source>
        <dbReference type="Proteomes" id="UP001061298"/>
    </source>
</evidence>
<evidence type="ECO:0000313" key="2">
    <source>
        <dbReference type="EMBL" id="UXY23427.1"/>
    </source>
</evidence>